<keyword evidence="2" id="KW-1185">Reference proteome</keyword>
<sequence>MKNDKKSKKQLKDLFIEDLGQVTGGKGPIFTTQAIGEEGPEATTLAIGEEEPIYTTLAVGEEDNATTKALGEE</sequence>
<comment type="caution">
    <text evidence="1">The sequence shown here is derived from an EMBL/GenBank/DDBJ whole genome shotgun (WGS) entry which is preliminary data.</text>
</comment>
<organism evidence="1 2">
    <name type="scientific">Nannocystis pusilla</name>
    <dbReference type="NCBI Taxonomy" id="889268"/>
    <lineage>
        <taxon>Bacteria</taxon>
        <taxon>Pseudomonadati</taxon>
        <taxon>Myxococcota</taxon>
        <taxon>Polyangia</taxon>
        <taxon>Nannocystales</taxon>
        <taxon>Nannocystaceae</taxon>
        <taxon>Nannocystis</taxon>
    </lineage>
</organism>
<evidence type="ECO:0000313" key="2">
    <source>
        <dbReference type="Proteomes" id="UP001139031"/>
    </source>
</evidence>
<accession>A0ABS7TUN4</accession>
<evidence type="ECO:0000313" key="1">
    <source>
        <dbReference type="EMBL" id="MBZ5711921.1"/>
    </source>
</evidence>
<dbReference type="EMBL" id="JAIRAU010000028">
    <property type="protein sequence ID" value="MBZ5711921.1"/>
    <property type="molecule type" value="Genomic_DNA"/>
</dbReference>
<protein>
    <submittedName>
        <fullName evidence="1">Uncharacterized protein</fullName>
    </submittedName>
</protein>
<proteinExistence type="predicted"/>
<reference evidence="1" key="1">
    <citation type="submission" date="2021-08" db="EMBL/GenBank/DDBJ databases">
        <authorList>
            <person name="Stevens D.C."/>
        </authorList>
    </citation>
    <scope>NUCLEOTIDE SEQUENCE</scope>
    <source>
        <strain evidence="1">DSM 53165</strain>
    </source>
</reference>
<name>A0ABS7TUN4_9BACT</name>
<dbReference type="Proteomes" id="UP001139031">
    <property type="component" value="Unassembled WGS sequence"/>
</dbReference>
<dbReference type="RefSeq" id="WP_224193684.1">
    <property type="nucleotide sequence ID" value="NZ_JAIRAU010000028.1"/>
</dbReference>
<gene>
    <name evidence="1" type="ORF">K7C98_21985</name>
</gene>